<reference evidence="1 2" key="1">
    <citation type="submission" date="2016-05" db="EMBL/GenBank/DDBJ databases">
        <title>A degradative enzymes factory behind the ericoid mycorrhizal symbiosis.</title>
        <authorList>
            <consortium name="DOE Joint Genome Institute"/>
            <person name="Martino E."/>
            <person name="Morin E."/>
            <person name="Grelet G."/>
            <person name="Kuo A."/>
            <person name="Kohler A."/>
            <person name="Daghino S."/>
            <person name="Barry K."/>
            <person name="Choi C."/>
            <person name="Cichocki N."/>
            <person name="Clum A."/>
            <person name="Copeland A."/>
            <person name="Hainaut M."/>
            <person name="Haridas S."/>
            <person name="Labutti K."/>
            <person name="Lindquist E."/>
            <person name="Lipzen A."/>
            <person name="Khouja H.-R."/>
            <person name="Murat C."/>
            <person name="Ohm R."/>
            <person name="Olson A."/>
            <person name="Spatafora J."/>
            <person name="Veneault-Fourrey C."/>
            <person name="Henrissat B."/>
            <person name="Grigoriev I."/>
            <person name="Martin F."/>
            <person name="Perotto S."/>
        </authorList>
    </citation>
    <scope>NUCLEOTIDE SEQUENCE [LARGE SCALE GENOMIC DNA]</scope>
    <source>
        <strain evidence="1 2">UAMH 7357</strain>
    </source>
</reference>
<name>A0A2J6PZV2_9HELO</name>
<dbReference type="EMBL" id="KZ613489">
    <property type="protein sequence ID" value="PMD19538.1"/>
    <property type="molecule type" value="Genomic_DNA"/>
</dbReference>
<accession>A0A2J6PZV2</accession>
<organism evidence="1 2">
    <name type="scientific">Hyaloscypha hepaticicola</name>
    <dbReference type="NCBI Taxonomy" id="2082293"/>
    <lineage>
        <taxon>Eukaryota</taxon>
        <taxon>Fungi</taxon>
        <taxon>Dikarya</taxon>
        <taxon>Ascomycota</taxon>
        <taxon>Pezizomycotina</taxon>
        <taxon>Leotiomycetes</taxon>
        <taxon>Helotiales</taxon>
        <taxon>Hyaloscyphaceae</taxon>
        <taxon>Hyaloscypha</taxon>
    </lineage>
</organism>
<evidence type="ECO:0008006" key="3">
    <source>
        <dbReference type="Google" id="ProtNLM"/>
    </source>
</evidence>
<proteinExistence type="predicted"/>
<evidence type="ECO:0000313" key="1">
    <source>
        <dbReference type="EMBL" id="PMD19538.1"/>
    </source>
</evidence>
<protein>
    <recommendedName>
        <fullName evidence="3">CCHC-type domain-containing protein</fullName>
    </recommendedName>
</protein>
<evidence type="ECO:0000313" key="2">
    <source>
        <dbReference type="Proteomes" id="UP000235672"/>
    </source>
</evidence>
<dbReference type="Proteomes" id="UP000235672">
    <property type="component" value="Unassembled WGS sequence"/>
</dbReference>
<dbReference type="AlphaFoldDB" id="A0A2J6PZV2"/>
<gene>
    <name evidence="1" type="ORF">NA56DRAFT_705709</name>
</gene>
<sequence length="155" mass="17027">MSTEYPASGMASTVLSSRPAQQLTLPRTYVEFLRTAQQLSSRTAAPPYVSAPKIANDPMDINCSISPQLRARYRQDGGCVRCGSKDHWVKNCSLAPFTSLGDGKRITVAAVNDDDSGTYSDLDGNSEVGESEADRWVAERPDIDWRWHVASSAWK</sequence>
<dbReference type="STRING" id="1745343.A0A2J6PZV2"/>
<keyword evidence="2" id="KW-1185">Reference proteome</keyword>